<sequence>MPKLKKRSVQQKGAASREMMRQKRISEGGSDGVFENSGELIVEGLKSPTYSQGSATFDDWLQNADVSMIHPIVTSEASMETTCDVHAADMLQIVPQI</sequence>
<comment type="caution">
    <text evidence="2">The sequence shown here is derived from an EMBL/GenBank/DDBJ whole genome shotgun (WGS) entry which is preliminary data.</text>
</comment>
<evidence type="ECO:0000313" key="3">
    <source>
        <dbReference type="Proteomes" id="UP000828390"/>
    </source>
</evidence>
<name>A0A9D4QYH7_DREPO</name>
<reference evidence="2" key="1">
    <citation type="journal article" date="2019" name="bioRxiv">
        <title>The Genome of the Zebra Mussel, Dreissena polymorpha: A Resource for Invasive Species Research.</title>
        <authorList>
            <person name="McCartney M.A."/>
            <person name="Auch B."/>
            <person name="Kono T."/>
            <person name="Mallez S."/>
            <person name="Zhang Y."/>
            <person name="Obille A."/>
            <person name="Becker A."/>
            <person name="Abrahante J.E."/>
            <person name="Garbe J."/>
            <person name="Badalamenti J.P."/>
            <person name="Herman A."/>
            <person name="Mangelson H."/>
            <person name="Liachko I."/>
            <person name="Sullivan S."/>
            <person name="Sone E.D."/>
            <person name="Koren S."/>
            <person name="Silverstein K.A.T."/>
            <person name="Beckman K.B."/>
            <person name="Gohl D.M."/>
        </authorList>
    </citation>
    <scope>NUCLEOTIDE SEQUENCE</scope>
    <source>
        <strain evidence="2">Duluth1</strain>
        <tissue evidence="2">Whole animal</tissue>
    </source>
</reference>
<accession>A0A9D4QYH7</accession>
<dbReference type="AlphaFoldDB" id="A0A9D4QYH7"/>
<dbReference type="EMBL" id="JAIWYP010000003">
    <property type="protein sequence ID" value="KAH3847442.1"/>
    <property type="molecule type" value="Genomic_DNA"/>
</dbReference>
<proteinExistence type="predicted"/>
<keyword evidence="3" id="KW-1185">Reference proteome</keyword>
<gene>
    <name evidence="2" type="ORF">DPMN_089763</name>
</gene>
<evidence type="ECO:0000313" key="2">
    <source>
        <dbReference type="EMBL" id="KAH3847442.1"/>
    </source>
</evidence>
<reference evidence="2" key="2">
    <citation type="submission" date="2020-11" db="EMBL/GenBank/DDBJ databases">
        <authorList>
            <person name="McCartney M.A."/>
            <person name="Auch B."/>
            <person name="Kono T."/>
            <person name="Mallez S."/>
            <person name="Becker A."/>
            <person name="Gohl D.M."/>
            <person name="Silverstein K.A.T."/>
            <person name="Koren S."/>
            <person name="Bechman K.B."/>
            <person name="Herman A."/>
            <person name="Abrahante J.E."/>
            <person name="Garbe J."/>
        </authorList>
    </citation>
    <scope>NUCLEOTIDE SEQUENCE</scope>
    <source>
        <strain evidence="2">Duluth1</strain>
        <tissue evidence="2">Whole animal</tissue>
    </source>
</reference>
<feature type="region of interest" description="Disordered" evidence="1">
    <location>
        <begin position="1"/>
        <end position="35"/>
    </location>
</feature>
<evidence type="ECO:0000256" key="1">
    <source>
        <dbReference type="SAM" id="MobiDB-lite"/>
    </source>
</evidence>
<protein>
    <submittedName>
        <fullName evidence="2">Uncharacterized protein</fullName>
    </submittedName>
</protein>
<dbReference type="Proteomes" id="UP000828390">
    <property type="component" value="Unassembled WGS sequence"/>
</dbReference>
<organism evidence="2 3">
    <name type="scientific">Dreissena polymorpha</name>
    <name type="common">Zebra mussel</name>
    <name type="synonym">Mytilus polymorpha</name>
    <dbReference type="NCBI Taxonomy" id="45954"/>
    <lineage>
        <taxon>Eukaryota</taxon>
        <taxon>Metazoa</taxon>
        <taxon>Spiralia</taxon>
        <taxon>Lophotrochozoa</taxon>
        <taxon>Mollusca</taxon>
        <taxon>Bivalvia</taxon>
        <taxon>Autobranchia</taxon>
        <taxon>Heteroconchia</taxon>
        <taxon>Euheterodonta</taxon>
        <taxon>Imparidentia</taxon>
        <taxon>Neoheterodontei</taxon>
        <taxon>Myida</taxon>
        <taxon>Dreissenoidea</taxon>
        <taxon>Dreissenidae</taxon>
        <taxon>Dreissena</taxon>
    </lineage>
</organism>